<proteinExistence type="predicted"/>
<protein>
    <submittedName>
        <fullName evidence="2">Uncharacterized protein</fullName>
    </submittedName>
</protein>
<reference evidence="2" key="2">
    <citation type="submission" date="2018-08" db="UniProtKB">
        <authorList>
            <consortium name="EnsemblPlants"/>
        </authorList>
    </citation>
    <scope>IDENTIFICATION</scope>
    <source>
        <strain evidence="2">Yugu1</strain>
    </source>
</reference>
<dbReference type="Proteomes" id="UP000004995">
    <property type="component" value="Unassembled WGS sequence"/>
</dbReference>
<feature type="region of interest" description="Disordered" evidence="1">
    <location>
        <begin position="17"/>
        <end position="48"/>
    </location>
</feature>
<name>K3ZB06_SETIT</name>
<dbReference type="HOGENOM" id="CLU_2227865_0_0_1"/>
<evidence type="ECO:0000313" key="2">
    <source>
        <dbReference type="EnsemblPlants" id="KQL13919"/>
    </source>
</evidence>
<reference evidence="3" key="1">
    <citation type="journal article" date="2012" name="Nat. Biotechnol.">
        <title>Reference genome sequence of the model plant Setaria.</title>
        <authorList>
            <person name="Bennetzen J.L."/>
            <person name="Schmutz J."/>
            <person name="Wang H."/>
            <person name="Percifield R."/>
            <person name="Hawkins J."/>
            <person name="Pontaroli A.C."/>
            <person name="Estep M."/>
            <person name="Feng L."/>
            <person name="Vaughn J.N."/>
            <person name="Grimwood J."/>
            <person name="Jenkins J."/>
            <person name="Barry K."/>
            <person name="Lindquist E."/>
            <person name="Hellsten U."/>
            <person name="Deshpande S."/>
            <person name="Wang X."/>
            <person name="Wu X."/>
            <person name="Mitros T."/>
            <person name="Triplett J."/>
            <person name="Yang X."/>
            <person name="Ye C.Y."/>
            <person name="Mauro-Herrera M."/>
            <person name="Wang L."/>
            <person name="Li P."/>
            <person name="Sharma M."/>
            <person name="Sharma R."/>
            <person name="Ronald P.C."/>
            <person name="Panaud O."/>
            <person name="Kellogg E.A."/>
            <person name="Brutnell T.P."/>
            <person name="Doust A.N."/>
            <person name="Tuskan G.A."/>
            <person name="Rokhsar D."/>
            <person name="Devos K.M."/>
        </authorList>
    </citation>
    <scope>NUCLEOTIDE SEQUENCE [LARGE SCALE GENOMIC DNA]</scope>
    <source>
        <strain evidence="3">cv. Yugu1</strain>
    </source>
</reference>
<organism evidence="2 3">
    <name type="scientific">Setaria italica</name>
    <name type="common">Foxtail millet</name>
    <name type="synonym">Panicum italicum</name>
    <dbReference type="NCBI Taxonomy" id="4555"/>
    <lineage>
        <taxon>Eukaryota</taxon>
        <taxon>Viridiplantae</taxon>
        <taxon>Streptophyta</taxon>
        <taxon>Embryophyta</taxon>
        <taxon>Tracheophyta</taxon>
        <taxon>Spermatophyta</taxon>
        <taxon>Magnoliopsida</taxon>
        <taxon>Liliopsida</taxon>
        <taxon>Poales</taxon>
        <taxon>Poaceae</taxon>
        <taxon>PACMAD clade</taxon>
        <taxon>Panicoideae</taxon>
        <taxon>Panicodae</taxon>
        <taxon>Paniceae</taxon>
        <taxon>Cenchrinae</taxon>
        <taxon>Setaria</taxon>
    </lineage>
</organism>
<accession>K3ZB06</accession>
<dbReference type="InParanoid" id="K3ZB06"/>
<dbReference type="EnsemblPlants" id="KQL13919">
    <property type="protein sequence ID" value="KQL13919"/>
    <property type="gene ID" value="SETIT_023727mg"/>
</dbReference>
<dbReference type="Gramene" id="KQL13919">
    <property type="protein sequence ID" value="KQL13919"/>
    <property type="gene ID" value="SETIT_023727mg"/>
</dbReference>
<keyword evidence="3" id="KW-1185">Reference proteome</keyword>
<feature type="compositionally biased region" description="Polar residues" evidence="1">
    <location>
        <begin position="19"/>
        <end position="48"/>
    </location>
</feature>
<evidence type="ECO:0000256" key="1">
    <source>
        <dbReference type="SAM" id="MobiDB-lite"/>
    </source>
</evidence>
<dbReference type="AlphaFoldDB" id="K3ZB06"/>
<evidence type="ECO:0000313" key="3">
    <source>
        <dbReference type="Proteomes" id="UP000004995"/>
    </source>
</evidence>
<dbReference type="EMBL" id="AGNK02001494">
    <property type="status" value="NOT_ANNOTATED_CDS"/>
    <property type="molecule type" value="Genomic_DNA"/>
</dbReference>
<sequence length="106" mass="11783">MMEWTRMDTALVCRLPKSTKWQRPGSWNSSPGERSTNSTTAITTGPQSDILTPPSSSFACLLACFFFFFFADDASLLSLVFLASTCWTIQPDGRRIYRSLLASISS</sequence>